<evidence type="ECO:0000256" key="3">
    <source>
        <dbReference type="ARBA" id="ARBA00022695"/>
    </source>
</evidence>
<dbReference type="Gene3D" id="1.10.3090.10">
    <property type="entry name" value="cca-adding enzyme, domain 2"/>
    <property type="match status" value="1"/>
</dbReference>
<keyword evidence="7 8" id="KW-0694">RNA-binding</keyword>
<evidence type="ECO:0000313" key="11">
    <source>
        <dbReference type="Proteomes" id="UP000193136"/>
    </source>
</evidence>
<keyword evidence="2" id="KW-0819">tRNA processing</keyword>
<keyword evidence="4" id="KW-0479">Metal-binding</keyword>
<dbReference type="Proteomes" id="UP000193136">
    <property type="component" value="Unassembled WGS sequence"/>
</dbReference>
<evidence type="ECO:0000259" key="9">
    <source>
        <dbReference type="Pfam" id="PF01743"/>
    </source>
</evidence>
<gene>
    <name evidence="10" type="ORF">B5V00_01760</name>
</gene>
<organism evidence="10 11">
    <name type="scientific">Geothermobacter hydrogeniphilus</name>
    <dbReference type="NCBI Taxonomy" id="1969733"/>
    <lineage>
        <taxon>Bacteria</taxon>
        <taxon>Pseudomonadati</taxon>
        <taxon>Thermodesulfobacteriota</taxon>
        <taxon>Desulfuromonadia</taxon>
        <taxon>Desulfuromonadales</taxon>
        <taxon>Geothermobacteraceae</taxon>
        <taxon>Geothermobacter</taxon>
    </lineage>
</organism>
<dbReference type="GO" id="GO:0008033">
    <property type="term" value="P:tRNA processing"/>
    <property type="evidence" value="ECO:0007669"/>
    <property type="project" value="UniProtKB-KW"/>
</dbReference>
<dbReference type="GO" id="GO:0046872">
    <property type="term" value="F:metal ion binding"/>
    <property type="evidence" value="ECO:0007669"/>
    <property type="project" value="UniProtKB-KW"/>
</dbReference>
<comment type="caution">
    <text evidence="10">The sequence shown here is derived from an EMBL/GenBank/DDBJ whole genome shotgun (WGS) entry which is preliminary data.</text>
</comment>
<dbReference type="InterPro" id="IPR043519">
    <property type="entry name" value="NT_sf"/>
</dbReference>
<dbReference type="InterPro" id="IPR002646">
    <property type="entry name" value="PolA_pol_head_dom"/>
</dbReference>
<dbReference type="GO" id="GO:0000166">
    <property type="term" value="F:nucleotide binding"/>
    <property type="evidence" value="ECO:0007669"/>
    <property type="project" value="UniProtKB-KW"/>
</dbReference>
<dbReference type="InterPro" id="IPR050124">
    <property type="entry name" value="tRNA_CCA-adding_enzyme"/>
</dbReference>
<dbReference type="GO" id="GO:0016779">
    <property type="term" value="F:nucleotidyltransferase activity"/>
    <property type="evidence" value="ECO:0007669"/>
    <property type="project" value="UniProtKB-KW"/>
</dbReference>
<evidence type="ECO:0000256" key="2">
    <source>
        <dbReference type="ARBA" id="ARBA00022694"/>
    </source>
</evidence>
<feature type="domain" description="Poly A polymerase head" evidence="9">
    <location>
        <begin position="26"/>
        <end position="141"/>
    </location>
</feature>
<dbReference type="GO" id="GO:0003723">
    <property type="term" value="F:RNA binding"/>
    <property type="evidence" value="ECO:0007669"/>
    <property type="project" value="UniProtKB-KW"/>
</dbReference>
<name>A0A1X0YEH5_9BACT</name>
<proteinExistence type="inferred from homology"/>
<dbReference type="Pfam" id="PF01743">
    <property type="entry name" value="PolyA_pol"/>
    <property type="match status" value="1"/>
</dbReference>
<reference evidence="10 11" key="1">
    <citation type="submission" date="2017-03" db="EMBL/GenBank/DDBJ databases">
        <title>Genome sequence of Geothermobacter sp. EPR-M, Deep-Sea Iron Reducer.</title>
        <authorList>
            <person name="Tully B."/>
            <person name="Savalia P."/>
            <person name="Abuyen K."/>
            <person name="Baughan C."/>
            <person name="Romero E."/>
            <person name="Ronkowski C."/>
            <person name="Torres B."/>
            <person name="Tremblay J."/>
            <person name="Trujillo A."/>
            <person name="Tyler M."/>
            <person name="Perez-Rodriguez I."/>
            <person name="Amend J."/>
        </authorList>
    </citation>
    <scope>NUCLEOTIDE SEQUENCE [LARGE SCALE GENOMIC DNA]</scope>
    <source>
        <strain evidence="10 11">EPR-M</strain>
    </source>
</reference>
<dbReference type="Gene3D" id="3.30.460.10">
    <property type="entry name" value="Beta Polymerase, domain 2"/>
    <property type="match status" value="1"/>
</dbReference>
<dbReference type="AlphaFoldDB" id="A0A1X0YEH5"/>
<dbReference type="SUPFAM" id="SSF81301">
    <property type="entry name" value="Nucleotidyltransferase"/>
    <property type="match status" value="1"/>
</dbReference>
<accession>A0A1X0YEH5</accession>
<keyword evidence="5" id="KW-0547">Nucleotide-binding</keyword>
<evidence type="ECO:0000256" key="1">
    <source>
        <dbReference type="ARBA" id="ARBA00022679"/>
    </source>
</evidence>
<keyword evidence="1 8" id="KW-0808">Transferase</keyword>
<sequence>MNKLQHDMLSLPGFRSLLEYTGKIPVFLVGGALRDWRFGQPVKDVDLATDGDPTDLAREFARHTGGSWFWLDRQRCQSRVVLKNDREAFSYDFSPLRAATIEADLADRDFTLNAMAVKLGDRDWALIDPCGAGEDIRDRRLQVCSPDSLRHDPLRVLRGVRFALQFNLVPATGTEAAMVRDAGLLSGIPGERIHAELAVILNVAGSSRILPLWVRLDLSSVLFGFSCTADSGRQLARQFDLLERTLSQGPAWLHELAAGTVANNFSRLALLKLHLMLSGTPGAGRARGAQAADRLRLGRRNTTALNGLLRIGDCLPCPRRHRAQRLWLEDLPGNPRVSLLGLLLDGVSKPTRHLHFDRLDPRVLKDMDKEPPEPLIPVARMMDRLGFSPGPELGRALAELRRMEILEQIKTPREAEAHLLRGKQKAIDKGESAP</sequence>
<comment type="similarity">
    <text evidence="8">Belongs to the tRNA nucleotidyltransferase/poly(A) polymerase family.</text>
</comment>
<protein>
    <recommendedName>
        <fullName evidence="9">Poly A polymerase head domain-containing protein</fullName>
    </recommendedName>
</protein>
<keyword evidence="6" id="KW-0460">Magnesium</keyword>
<evidence type="ECO:0000256" key="6">
    <source>
        <dbReference type="ARBA" id="ARBA00022842"/>
    </source>
</evidence>
<dbReference type="STRING" id="1969733.B5V00_01760"/>
<evidence type="ECO:0000256" key="4">
    <source>
        <dbReference type="ARBA" id="ARBA00022723"/>
    </source>
</evidence>
<evidence type="ECO:0000256" key="5">
    <source>
        <dbReference type="ARBA" id="ARBA00022741"/>
    </source>
</evidence>
<evidence type="ECO:0000313" key="10">
    <source>
        <dbReference type="EMBL" id="ORJ63615.1"/>
    </source>
</evidence>
<keyword evidence="11" id="KW-1185">Reference proteome</keyword>
<dbReference type="EMBL" id="NAAD01000001">
    <property type="protein sequence ID" value="ORJ63615.1"/>
    <property type="molecule type" value="Genomic_DNA"/>
</dbReference>
<evidence type="ECO:0000256" key="7">
    <source>
        <dbReference type="ARBA" id="ARBA00022884"/>
    </source>
</evidence>
<dbReference type="PANTHER" id="PTHR47545:SF2">
    <property type="entry name" value="CC-ADDING TRNA NUCLEOTIDYLTRANSFERASE"/>
    <property type="match status" value="1"/>
</dbReference>
<dbReference type="PANTHER" id="PTHR47545">
    <property type="entry name" value="MULTIFUNCTIONAL CCA PROTEIN"/>
    <property type="match status" value="1"/>
</dbReference>
<keyword evidence="3" id="KW-0548">Nucleotidyltransferase</keyword>
<evidence type="ECO:0000256" key="8">
    <source>
        <dbReference type="RuleBase" id="RU003953"/>
    </source>
</evidence>
<dbReference type="OrthoDB" id="9805698at2"/>
<dbReference type="SUPFAM" id="SSF81891">
    <property type="entry name" value="Poly A polymerase C-terminal region-like"/>
    <property type="match status" value="1"/>
</dbReference>
<dbReference type="RefSeq" id="WP_085008892.1">
    <property type="nucleotide sequence ID" value="NZ_NAAD01000001.1"/>
</dbReference>